<comment type="caution">
    <text evidence="3">The sequence shown here is derived from an EMBL/GenBank/DDBJ whole genome shotgun (WGS) entry which is preliminary data.</text>
</comment>
<feature type="transmembrane region" description="Helical" evidence="1">
    <location>
        <begin position="61"/>
        <end position="81"/>
    </location>
</feature>
<feature type="transmembrane region" description="Helical" evidence="1">
    <location>
        <begin position="12"/>
        <end position="34"/>
    </location>
</feature>
<evidence type="ECO:0000259" key="2">
    <source>
        <dbReference type="Pfam" id="PF06580"/>
    </source>
</evidence>
<dbReference type="PANTHER" id="PTHR34220:SF7">
    <property type="entry name" value="SENSOR HISTIDINE KINASE YPDA"/>
    <property type="match status" value="1"/>
</dbReference>
<dbReference type="EC" id="2.7.13.3" evidence="3"/>
<dbReference type="EMBL" id="JBHUPE010000006">
    <property type="protein sequence ID" value="MFD2905349.1"/>
    <property type="molecule type" value="Genomic_DNA"/>
</dbReference>
<protein>
    <submittedName>
        <fullName evidence="3">Sensor histidine kinase</fullName>
        <ecNumber evidence="3">2.7.13.3</ecNumber>
    </submittedName>
</protein>
<reference evidence="4" key="1">
    <citation type="journal article" date="2019" name="Int. J. Syst. Evol. Microbiol.">
        <title>The Global Catalogue of Microorganisms (GCM) 10K type strain sequencing project: providing services to taxonomists for standard genome sequencing and annotation.</title>
        <authorList>
            <consortium name="The Broad Institute Genomics Platform"/>
            <consortium name="The Broad Institute Genome Sequencing Center for Infectious Disease"/>
            <person name="Wu L."/>
            <person name="Ma J."/>
        </authorList>
    </citation>
    <scope>NUCLEOTIDE SEQUENCE [LARGE SCALE GENOMIC DNA]</scope>
    <source>
        <strain evidence="4">KCTC 22209</strain>
    </source>
</reference>
<evidence type="ECO:0000256" key="1">
    <source>
        <dbReference type="SAM" id="Phobius"/>
    </source>
</evidence>
<dbReference type="InterPro" id="IPR010559">
    <property type="entry name" value="Sig_transdc_His_kin_internal"/>
</dbReference>
<feature type="transmembrane region" description="Helical" evidence="1">
    <location>
        <begin position="88"/>
        <end position="106"/>
    </location>
</feature>
<keyword evidence="1" id="KW-1133">Transmembrane helix</keyword>
<organism evidence="3 4">
    <name type="scientific">Sphingobacterium anhuiense</name>
    <dbReference type="NCBI Taxonomy" id="493780"/>
    <lineage>
        <taxon>Bacteria</taxon>
        <taxon>Pseudomonadati</taxon>
        <taxon>Bacteroidota</taxon>
        <taxon>Sphingobacteriia</taxon>
        <taxon>Sphingobacteriales</taxon>
        <taxon>Sphingobacteriaceae</taxon>
        <taxon>Sphingobacterium</taxon>
    </lineage>
</organism>
<keyword evidence="3" id="KW-0418">Kinase</keyword>
<accession>A0ABW5YY57</accession>
<feature type="domain" description="Signal transduction histidine kinase internal region" evidence="2">
    <location>
        <begin position="160"/>
        <end position="235"/>
    </location>
</feature>
<dbReference type="Proteomes" id="UP001597509">
    <property type="component" value="Unassembled WGS sequence"/>
</dbReference>
<evidence type="ECO:0000313" key="4">
    <source>
        <dbReference type="Proteomes" id="UP001597509"/>
    </source>
</evidence>
<proteinExistence type="predicted"/>
<sequence length="350" mass="41201">MKKRIRTILQYWLVHCAAVWVVINMFTVIPYLVIVNTSGDYLFYEDKTPVSIWDYFSQNNFSYDMLMVLFFLLLVEINYNFFFTRVRWYLFLEISLVISVIPFTMLQLHHENARRIIENMSVLRPILLMTVYAFLYALIRDYFYQLKYKKEMQQQQAEFELNTLKSQLNPHFLFNSLNYLYGTALKEGAPQTANGIDQLSDLLRYTITGMHSDFVPLEEEIVFINNYLSLQKERLPVKEHIVIDVQLNVNEKGWKIAPLLLLTFIENAFKYGISMSESSAIKIDLEVINGRLNLKVVNTIISGHHQIEGNNTGIKSTLRRIKLLYPEKHKFENFTDGTVYKISLQLLLNK</sequence>
<keyword evidence="1" id="KW-0472">Membrane</keyword>
<feature type="transmembrane region" description="Helical" evidence="1">
    <location>
        <begin position="126"/>
        <end position="143"/>
    </location>
</feature>
<evidence type="ECO:0000313" key="3">
    <source>
        <dbReference type="EMBL" id="MFD2905349.1"/>
    </source>
</evidence>
<dbReference type="RefSeq" id="WP_380921937.1">
    <property type="nucleotide sequence ID" value="NZ_JBHUPE010000006.1"/>
</dbReference>
<dbReference type="InterPro" id="IPR050640">
    <property type="entry name" value="Bact_2-comp_sensor_kinase"/>
</dbReference>
<keyword evidence="4" id="KW-1185">Reference proteome</keyword>
<dbReference type="Pfam" id="PF06580">
    <property type="entry name" value="His_kinase"/>
    <property type="match status" value="1"/>
</dbReference>
<dbReference type="PANTHER" id="PTHR34220">
    <property type="entry name" value="SENSOR HISTIDINE KINASE YPDA"/>
    <property type="match status" value="1"/>
</dbReference>
<keyword evidence="1" id="KW-0812">Transmembrane</keyword>
<gene>
    <name evidence="3" type="ORF">ACFS6I_15525</name>
</gene>
<name>A0ABW5YY57_9SPHI</name>
<dbReference type="GO" id="GO:0004673">
    <property type="term" value="F:protein histidine kinase activity"/>
    <property type="evidence" value="ECO:0007669"/>
    <property type="project" value="UniProtKB-EC"/>
</dbReference>
<keyword evidence="3" id="KW-0808">Transferase</keyword>